<gene>
    <name evidence="2" type="ORF">DRW07_06600</name>
</gene>
<evidence type="ECO:0000313" key="3">
    <source>
        <dbReference type="Proteomes" id="UP000275281"/>
    </source>
</evidence>
<keyword evidence="3" id="KW-1185">Reference proteome</keyword>
<feature type="transmembrane region" description="Helical" evidence="1">
    <location>
        <begin position="6"/>
        <end position="27"/>
    </location>
</feature>
<keyword evidence="1" id="KW-0472">Membrane</keyword>
<evidence type="ECO:0000313" key="2">
    <source>
        <dbReference type="EMBL" id="RPJ67202.1"/>
    </source>
</evidence>
<organism evidence="2 3">
    <name type="scientific">Alteromonas sediminis</name>
    <dbReference type="NCBI Taxonomy" id="2259342"/>
    <lineage>
        <taxon>Bacteria</taxon>
        <taxon>Pseudomonadati</taxon>
        <taxon>Pseudomonadota</taxon>
        <taxon>Gammaproteobacteria</taxon>
        <taxon>Alteromonadales</taxon>
        <taxon>Alteromonadaceae</taxon>
        <taxon>Alteromonas/Salinimonas group</taxon>
        <taxon>Alteromonas</taxon>
    </lineage>
</organism>
<dbReference type="AlphaFoldDB" id="A0A3N5Y0Z5"/>
<dbReference type="OrthoDB" id="6241315at2"/>
<sequence>MNGWMILIIVLALGMILGNILLVKYTANMKMPKPKHDNNKNWDDEEDD</sequence>
<dbReference type="EMBL" id="RPOK01000002">
    <property type="protein sequence ID" value="RPJ67202.1"/>
    <property type="molecule type" value="Genomic_DNA"/>
</dbReference>
<keyword evidence="1" id="KW-1133">Transmembrane helix</keyword>
<dbReference type="Proteomes" id="UP000275281">
    <property type="component" value="Unassembled WGS sequence"/>
</dbReference>
<dbReference type="InterPro" id="IPR021550">
    <property type="entry name" value="DUF2897"/>
</dbReference>
<dbReference type="RefSeq" id="WP_124027105.1">
    <property type="nucleotide sequence ID" value="NZ_JBHRSN010000015.1"/>
</dbReference>
<proteinExistence type="predicted"/>
<reference evidence="2 3" key="1">
    <citation type="submission" date="2018-11" db="EMBL/GenBank/DDBJ databases">
        <authorList>
            <person name="Ye M.-Q."/>
            <person name="Du Z.-J."/>
        </authorList>
    </citation>
    <scope>NUCLEOTIDE SEQUENCE [LARGE SCALE GENOMIC DNA]</scope>
    <source>
        <strain evidence="2 3">U0105</strain>
    </source>
</reference>
<keyword evidence="1" id="KW-0812">Transmembrane</keyword>
<protein>
    <submittedName>
        <fullName evidence="2">DUF2897 family protein</fullName>
    </submittedName>
</protein>
<comment type="caution">
    <text evidence="2">The sequence shown here is derived from an EMBL/GenBank/DDBJ whole genome shotgun (WGS) entry which is preliminary data.</text>
</comment>
<dbReference type="Pfam" id="PF11446">
    <property type="entry name" value="DUF2897"/>
    <property type="match status" value="1"/>
</dbReference>
<name>A0A3N5Y0Z5_9ALTE</name>
<evidence type="ECO:0000256" key="1">
    <source>
        <dbReference type="SAM" id="Phobius"/>
    </source>
</evidence>
<accession>A0A3N5Y0Z5</accession>